<dbReference type="Pfam" id="PF13403">
    <property type="entry name" value="Hint_2"/>
    <property type="match status" value="1"/>
</dbReference>
<dbReference type="AlphaFoldDB" id="A0A5C5GHF5"/>
<dbReference type="OrthoDB" id="7685535at2"/>
<evidence type="ECO:0000259" key="1">
    <source>
        <dbReference type="Pfam" id="PF13403"/>
    </source>
</evidence>
<dbReference type="InterPro" id="IPR028992">
    <property type="entry name" value="Hedgehog/Intein_dom"/>
</dbReference>
<dbReference type="SUPFAM" id="SSF51294">
    <property type="entry name" value="Hedgehog/intein (Hint) domain"/>
    <property type="match status" value="1"/>
</dbReference>
<gene>
    <name evidence="2" type="ORF">FHY64_09755</name>
</gene>
<evidence type="ECO:0000313" key="2">
    <source>
        <dbReference type="EMBL" id="TNY33537.1"/>
    </source>
</evidence>
<reference evidence="2 3" key="1">
    <citation type="submission" date="2019-06" db="EMBL/GenBank/DDBJ databases">
        <title>Genome of new Rhodobacteraceae sp. SM1903.</title>
        <authorList>
            <person name="Ren X."/>
        </authorList>
    </citation>
    <scope>NUCLEOTIDE SEQUENCE [LARGE SCALE GENOMIC DNA]</scope>
    <source>
        <strain evidence="2 3">SM1903</strain>
    </source>
</reference>
<accession>A0A5C5GHF5</accession>
<dbReference type="EMBL" id="VFFF01000001">
    <property type="protein sequence ID" value="TNY33537.1"/>
    <property type="molecule type" value="Genomic_DNA"/>
</dbReference>
<evidence type="ECO:0000313" key="3">
    <source>
        <dbReference type="Proteomes" id="UP000314011"/>
    </source>
</evidence>
<sequence length="214" mass="23223">MLDVRRPSWEDQQPVNAGEWGLRIMPFTSTGIVAGTKVASSMGWKPVENLSAGDLVLTFDDGMQPLRAVRHQVLKIETDRRGADWPLRVPQGALGNQSELYLLPQQPVLIESDTAEAMSGDPFVLILAGVLCGVRGIEQVGLSGRVEVTTLEFADEQLVFANVGTLFHCAAPATDKISTRSYEVLSREDGELIAACLQDEDWSVDAAVPRAAYA</sequence>
<name>A0A5C5GHF5_9RHOB</name>
<organism evidence="2 3">
    <name type="scientific">Pelagovum pacificum</name>
    <dbReference type="NCBI Taxonomy" id="2588711"/>
    <lineage>
        <taxon>Bacteria</taxon>
        <taxon>Pseudomonadati</taxon>
        <taxon>Pseudomonadota</taxon>
        <taxon>Alphaproteobacteria</taxon>
        <taxon>Rhodobacterales</taxon>
        <taxon>Paracoccaceae</taxon>
        <taxon>Pelagovum</taxon>
    </lineage>
</organism>
<feature type="domain" description="Hedgehog/Intein (Hint)" evidence="1">
    <location>
        <begin position="33"/>
        <end position="162"/>
    </location>
</feature>
<keyword evidence="3" id="KW-1185">Reference proteome</keyword>
<comment type="caution">
    <text evidence="2">The sequence shown here is derived from an EMBL/GenBank/DDBJ whole genome shotgun (WGS) entry which is preliminary data.</text>
</comment>
<dbReference type="Proteomes" id="UP000314011">
    <property type="component" value="Unassembled WGS sequence"/>
</dbReference>
<protein>
    <recommendedName>
        <fullName evidence="1">Hedgehog/Intein (Hint) domain-containing protein</fullName>
    </recommendedName>
</protein>
<proteinExistence type="predicted"/>
<dbReference type="InterPro" id="IPR036844">
    <property type="entry name" value="Hint_dom_sf"/>
</dbReference>